<gene>
    <name evidence="1" type="ORF">HHI36_008170</name>
</gene>
<evidence type="ECO:0000313" key="2">
    <source>
        <dbReference type="Proteomes" id="UP001516400"/>
    </source>
</evidence>
<comment type="caution">
    <text evidence="1">The sequence shown here is derived from an EMBL/GenBank/DDBJ whole genome shotgun (WGS) entry which is preliminary data.</text>
</comment>
<organism evidence="1 2">
    <name type="scientific">Cryptolaemus montrouzieri</name>
    <dbReference type="NCBI Taxonomy" id="559131"/>
    <lineage>
        <taxon>Eukaryota</taxon>
        <taxon>Metazoa</taxon>
        <taxon>Ecdysozoa</taxon>
        <taxon>Arthropoda</taxon>
        <taxon>Hexapoda</taxon>
        <taxon>Insecta</taxon>
        <taxon>Pterygota</taxon>
        <taxon>Neoptera</taxon>
        <taxon>Endopterygota</taxon>
        <taxon>Coleoptera</taxon>
        <taxon>Polyphaga</taxon>
        <taxon>Cucujiformia</taxon>
        <taxon>Coccinelloidea</taxon>
        <taxon>Coccinellidae</taxon>
        <taxon>Scymninae</taxon>
        <taxon>Scymnini</taxon>
        <taxon>Cryptolaemus</taxon>
    </lineage>
</organism>
<evidence type="ECO:0000313" key="1">
    <source>
        <dbReference type="EMBL" id="KAL3269087.1"/>
    </source>
</evidence>
<proteinExistence type="predicted"/>
<sequence length="229" mass="26286">MPRLSPNHLKSTELSYELALRNVDLPATVDEKRKLLRGIIAQESSDKSFIEISNPNEFKDNVKLTHVSQRVQSMPTEDDTEKKTKHDILREVLLLEADPDVKVIVTTTPPVIANPSDGDLFEHEVWTSWHNGHIKRCFSDWQGLVSMFKKTFLHDNYDHVLFNEINSKKQSVREPVSIFISSQEAQFNRLNSPPSENEMVHIICANFLPDYIKALVLEDIYSISELTSL</sequence>
<dbReference type="EMBL" id="JABFTP020000021">
    <property type="protein sequence ID" value="KAL3269087.1"/>
    <property type="molecule type" value="Genomic_DNA"/>
</dbReference>
<reference evidence="1 2" key="1">
    <citation type="journal article" date="2021" name="BMC Biol.">
        <title>Horizontally acquired antibacterial genes associated with adaptive radiation of ladybird beetles.</title>
        <authorList>
            <person name="Li H.S."/>
            <person name="Tang X.F."/>
            <person name="Huang Y.H."/>
            <person name="Xu Z.Y."/>
            <person name="Chen M.L."/>
            <person name="Du X.Y."/>
            <person name="Qiu B.Y."/>
            <person name="Chen P.T."/>
            <person name="Zhang W."/>
            <person name="Slipinski A."/>
            <person name="Escalona H.E."/>
            <person name="Waterhouse R.M."/>
            <person name="Zwick A."/>
            <person name="Pang H."/>
        </authorList>
    </citation>
    <scope>NUCLEOTIDE SEQUENCE [LARGE SCALE GENOMIC DNA]</scope>
    <source>
        <strain evidence="1">SYSU2018</strain>
    </source>
</reference>
<accession>A0ABD2MRZ2</accession>
<name>A0ABD2MRZ2_9CUCU</name>
<keyword evidence="2" id="KW-1185">Reference proteome</keyword>
<dbReference type="Proteomes" id="UP001516400">
    <property type="component" value="Unassembled WGS sequence"/>
</dbReference>
<dbReference type="AlphaFoldDB" id="A0ABD2MRZ2"/>
<protein>
    <submittedName>
        <fullName evidence="1">Uncharacterized protein</fullName>
    </submittedName>
</protein>